<name>A0A6J7PF80_9ZZZZ</name>
<gene>
    <name evidence="2" type="ORF">UFOPK3992_00697</name>
</gene>
<evidence type="ECO:0000313" key="2">
    <source>
        <dbReference type="EMBL" id="CAB5001843.1"/>
    </source>
</evidence>
<organism evidence="2">
    <name type="scientific">freshwater metagenome</name>
    <dbReference type="NCBI Taxonomy" id="449393"/>
    <lineage>
        <taxon>unclassified sequences</taxon>
        <taxon>metagenomes</taxon>
        <taxon>ecological metagenomes</taxon>
    </lineage>
</organism>
<proteinExistence type="predicted"/>
<accession>A0A6J7PF80</accession>
<reference evidence="2" key="1">
    <citation type="submission" date="2020-05" db="EMBL/GenBank/DDBJ databases">
        <authorList>
            <person name="Chiriac C."/>
            <person name="Salcher M."/>
            <person name="Ghai R."/>
            <person name="Kavagutti S V."/>
        </authorList>
    </citation>
    <scope>NUCLEOTIDE SEQUENCE</scope>
</reference>
<feature type="region of interest" description="Disordered" evidence="1">
    <location>
        <begin position="1"/>
        <end position="20"/>
    </location>
</feature>
<dbReference type="EMBL" id="CAFBOZ010000081">
    <property type="protein sequence ID" value="CAB5001843.1"/>
    <property type="molecule type" value="Genomic_DNA"/>
</dbReference>
<dbReference type="AlphaFoldDB" id="A0A6J7PF80"/>
<sequence>MRHSGGMPTLADPDPHGLAPIVTRPEALAAGMTRDEVRHRLRSGRWRALAPGLYLREPLDGDDPCAVVRLADLGANDVNVTAEVPVTVPARTWVDVARSSPLADALSVGDSALRLVLTTP</sequence>
<protein>
    <submittedName>
        <fullName evidence="2">Unannotated protein</fullName>
    </submittedName>
</protein>
<evidence type="ECO:0000256" key="1">
    <source>
        <dbReference type="SAM" id="MobiDB-lite"/>
    </source>
</evidence>